<protein>
    <submittedName>
        <fullName evidence="1">Uncharacterized protein</fullName>
    </submittedName>
</protein>
<dbReference type="Proteomes" id="UP001147782">
    <property type="component" value="Unassembled WGS sequence"/>
</dbReference>
<dbReference type="OrthoDB" id="4361907at2759"/>
<proteinExistence type="predicted"/>
<dbReference type="GeneID" id="81442841"/>
<accession>A0A9W9RDT9</accession>
<keyword evidence="2" id="KW-1185">Reference proteome</keyword>
<reference evidence="1" key="1">
    <citation type="submission" date="2022-11" db="EMBL/GenBank/DDBJ databases">
        <authorList>
            <person name="Petersen C."/>
        </authorList>
    </citation>
    <scope>NUCLEOTIDE SEQUENCE</scope>
    <source>
        <strain evidence="1">IBT 29864</strain>
    </source>
</reference>
<name>A0A9W9RDT9_9EURO</name>
<reference evidence="1" key="2">
    <citation type="journal article" date="2023" name="IMA Fungus">
        <title>Comparative genomic study of the Penicillium genus elucidates a diverse pangenome and 15 lateral gene transfer events.</title>
        <authorList>
            <person name="Petersen C."/>
            <person name="Sorensen T."/>
            <person name="Nielsen M.R."/>
            <person name="Sondergaard T.E."/>
            <person name="Sorensen J.L."/>
            <person name="Fitzpatrick D.A."/>
            <person name="Frisvad J.C."/>
            <person name="Nielsen K.L."/>
        </authorList>
    </citation>
    <scope>NUCLEOTIDE SEQUENCE</scope>
    <source>
        <strain evidence="1">IBT 29864</strain>
    </source>
</reference>
<organism evidence="1 2">
    <name type="scientific">Penicillium cataractarum</name>
    <dbReference type="NCBI Taxonomy" id="2100454"/>
    <lineage>
        <taxon>Eukaryota</taxon>
        <taxon>Fungi</taxon>
        <taxon>Dikarya</taxon>
        <taxon>Ascomycota</taxon>
        <taxon>Pezizomycotina</taxon>
        <taxon>Eurotiomycetes</taxon>
        <taxon>Eurotiomycetidae</taxon>
        <taxon>Eurotiales</taxon>
        <taxon>Aspergillaceae</taxon>
        <taxon>Penicillium</taxon>
    </lineage>
</organism>
<dbReference type="AlphaFoldDB" id="A0A9W9RDT9"/>
<comment type="caution">
    <text evidence="1">The sequence shown here is derived from an EMBL/GenBank/DDBJ whole genome shotgun (WGS) entry which is preliminary data.</text>
</comment>
<dbReference type="EMBL" id="JAPZBS010000009">
    <property type="protein sequence ID" value="KAJ5358336.1"/>
    <property type="molecule type" value="Genomic_DNA"/>
</dbReference>
<evidence type="ECO:0000313" key="1">
    <source>
        <dbReference type="EMBL" id="KAJ5358336.1"/>
    </source>
</evidence>
<sequence length="254" mass="28898">MSHAVNVKHQLETTKRLQRSLVNPTYRAQVGLMVHEDDSLMAQANEQLERELQQSQKLTLTTYQAPRRVVSLGISPSYASANPRRKDAIIERFDLDRQSFQPFLEDHSEHLSVVVPDQPGDRKNRRALGFIQYEKEAGRITIIDPALDIASLRYHVGRDVAMVIGRTRTKPGRPVALDAFLDWLRLTTIDIRGLTYPSSLIPTQHSDLILNPQLRGQLYHNGITLTNTTVGGAFLFAYNFAYSSTYRDRRRLAS</sequence>
<evidence type="ECO:0000313" key="2">
    <source>
        <dbReference type="Proteomes" id="UP001147782"/>
    </source>
</evidence>
<gene>
    <name evidence="1" type="ORF">N7496_010749</name>
</gene>
<dbReference type="RefSeq" id="XP_056549622.1">
    <property type="nucleotide sequence ID" value="XM_056703662.1"/>
</dbReference>